<name>A0A543HX16_9MICO</name>
<dbReference type="RefSeq" id="WP_141844911.1">
    <property type="nucleotide sequence ID" value="NZ_VFPM01000002.1"/>
</dbReference>
<dbReference type="SUPFAM" id="SSF54518">
    <property type="entry name" value="Tubby C-terminal domain-like"/>
    <property type="match status" value="1"/>
</dbReference>
<proteinExistence type="inferred from homology"/>
<dbReference type="Pfam" id="PF04525">
    <property type="entry name" value="LOR"/>
    <property type="match status" value="1"/>
</dbReference>
<dbReference type="Proteomes" id="UP000316747">
    <property type="component" value="Unassembled WGS sequence"/>
</dbReference>
<evidence type="ECO:0000313" key="3">
    <source>
        <dbReference type="Proteomes" id="UP000316747"/>
    </source>
</evidence>
<reference evidence="2 3" key="1">
    <citation type="submission" date="2019-06" db="EMBL/GenBank/DDBJ databases">
        <title>Genome sequencing of plant associated microbes to promote plant fitness in Sorghum bicolor and Oryza sativa.</title>
        <authorList>
            <person name="Coleman-Derr D."/>
        </authorList>
    </citation>
    <scope>NUCLEOTIDE SEQUENCE [LARGE SCALE GENOMIC DNA]</scope>
    <source>
        <strain evidence="2 3">KV-663</strain>
    </source>
</reference>
<organism evidence="2 3">
    <name type="scientific">Humibacillus xanthopallidus</name>
    <dbReference type="NCBI Taxonomy" id="412689"/>
    <lineage>
        <taxon>Bacteria</taxon>
        <taxon>Bacillati</taxon>
        <taxon>Actinomycetota</taxon>
        <taxon>Actinomycetes</taxon>
        <taxon>Micrococcales</taxon>
        <taxon>Intrasporangiaceae</taxon>
        <taxon>Humibacillus</taxon>
    </lineage>
</organism>
<dbReference type="InterPro" id="IPR007612">
    <property type="entry name" value="LOR"/>
</dbReference>
<dbReference type="OrthoDB" id="4863874at2"/>
<accession>A0A543HX16</accession>
<evidence type="ECO:0000313" key="2">
    <source>
        <dbReference type="EMBL" id="TQM62891.1"/>
    </source>
</evidence>
<comment type="caution">
    <text evidence="2">The sequence shown here is derived from an EMBL/GenBank/DDBJ whole genome shotgun (WGS) entry which is preliminary data.</text>
</comment>
<gene>
    <name evidence="2" type="ORF">FBY41_2936</name>
</gene>
<dbReference type="InterPro" id="IPR038595">
    <property type="entry name" value="LOR_sf"/>
</dbReference>
<comment type="similarity">
    <text evidence="1">Belongs to the LOR family.</text>
</comment>
<dbReference type="AlphaFoldDB" id="A0A543HX16"/>
<keyword evidence="3" id="KW-1185">Reference proteome</keyword>
<dbReference type="EMBL" id="VFPM01000002">
    <property type="protein sequence ID" value="TQM62891.1"/>
    <property type="molecule type" value="Genomic_DNA"/>
</dbReference>
<dbReference type="InterPro" id="IPR025659">
    <property type="entry name" value="Tubby-like_C"/>
</dbReference>
<evidence type="ECO:0000256" key="1">
    <source>
        <dbReference type="ARBA" id="ARBA00005437"/>
    </source>
</evidence>
<dbReference type="Gene3D" id="2.40.160.200">
    <property type="entry name" value="LURP1-related"/>
    <property type="match status" value="1"/>
</dbReference>
<sequence>MSTPAAPPGFTRYLMKSKFGAGRDFAVLDPETEKQLFFVDGKIGARPKAEVQAEDGTVLYSVRGQLLGIPKKMSITDASGSEVAFLKAKAFSMIKDKMTMEMASGEPWQLTGQFIEKNYTVTSGGRDVVRISQKWIAVRDKYTVDVADGADPGLAFAIVWAVDRWVERD</sequence>
<protein>
    <submittedName>
        <fullName evidence="2">Uncharacterized protein YxjI</fullName>
    </submittedName>
</protein>